<dbReference type="NCBIfam" id="TIGR03423">
    <property type="entry name" value="pbp2_mrdA"/>
    <property type="match status" value="1"/>
</dbReference>
<evidence type="ECO:0000259" key="15">
    <source>
        <dbReference type="Pfam" id="PF00905"/>
    </source>
</evidence>
<keyword evidence="7 14" id="KW-0812">Transmembrane</keyword>
<evidence type="ECO:0000256" key="2">
    <source>
        <dbReference type="ARBA" id="ARBA00004236"/>
    </source>
</evidence>
<evidence type="ECO:0000313" key="17">
    <source>
        <dbReference type="EMBL" id="TYB80537.1"/>
    </source>
</evidence>
<dbReference type="InterPro" id="IPR005311">
    <property type="entry name" value="PBP_dimer"/>
</dbReference>
<dbReference type="EMBL" id="VSIY01000013">
    <property type="protein sequence ID" value="TYB80537.1"/>
    <property type="molecule type" value="Genomic_DNA"/>
</dbReference>
<dbReference type="GO" id="GO:0071555">
    <property type="term" value="P:cell wall organization"/>
    <property type="evidence" value="ECO:0007669"/>
    <property type="project" value="UniProtKB-KW"/>
</dbReference>
<accession>A0A5D0RG13</accession>
<keyword evidence="10" id="KW-0573">Peptidoglycan synthesis</keyword>
<keyword evidence="12 14" id="KW-0472">Membrane</keyword>
<evidence type="ECO:0000256" key="10">
    <source>
        <dbReference type="ARBA" id="ARBA00022984"/>
    </source>
</evidence>
<dbReference type="GO" id="GO:0009002">
    <property type="term" value="F:serine-type D-Ala-D-Ala carboxypeptidase activity"/>
    <property type="evidence" value="ECO:0007669"/>
    <property type="project" value="UniProtKB-EC"/>
</dbReference>
<dbReference type="GO" id="GO:0009252">
    <property type="term" value="P:peptidoglycan biosynthetic process"/>
    <property type="evidence" value="ECO:0007669"/>
    <property type="project" value="UniProtKB-KW"/>
</dbReference>
<dbReference type="PANTHER" id="PTHR30627:SF2">
    <property type="entry name" value="PEPTIDOGLYCAN D,D-TRANSPEPTIDASE MRDA"/>
    <property type="match status" value="1"/>
</dbReference>
<evidence type="ECO:0000256" key="11">
    <source>
        <dbReference type="ARBA" id="ARBA00022989"/>
    </source>
</evidence>
<dbReference type="GO" id="GO:0005886">
    <property type="term" value="C:plasma membrane"/>
    <property type="evidence" value="ECO:0007669"/>
    <property type="project" value="UniProtKB-SubCell"/>
</dbReference>
<evidence type="ECO:0000259" key="16">
    <source>
        <dbReference type="Pfam" id="PF03717"/>
    </source>
</evidence>
<dbReference type="GO" id="GO:0008360">
    <property type="term" value="P:regulation of cell shape"/>
    <property type="evidence" value="ECO:0007669"/>
    <property type="project" value="UniProtKB-KW"/>
</dbReference>
<evidence type="ECO:0000256" key="8">
    <source>
        <dbReference type="ARBA" id="ARBA00022801"/>
    </source>
</evidence>
<organism evidence="17 18">
    <name type="scientific">Maritimibacter fusiformis</name>
    <dbReference type="NCBI Taxonomy" id="2603819"/>
    <lineage>
        <taxon>Bacteria</taxon>
        <taxon>Pseudomonadati</taxon>
        <taxon>Pseudomonadota</taxon>
        <taxon>Alphaproteobacteria</taxon>
        <taxon>Rhodobacterales</taxon>
        <taxon>Roseobacteraceae</taxon>
        <taxon>Maritimibacter</taxon>
    </lineage>
</organism>
<dbReference type="InterPro" id="IPR012338">
    <property type="entry name" value="Beta-lactam/transpept-like"/>
</dbReference>
<dbReference type="GO" id="GO:0008658">
    <property type="term" value="F:penicillin binding"/>
    <property type="evidence" value="ECO:0007669"/>
    <property type="project" value="InterPro"/>
</dbReference>
<evidence type="ECO:0000256" key="4">
    <source>
        <dbReference type="ARBA" id="ARBA00022519"/>
    </source>
</evidence>
<keyword evidence="6" id="KW-0645">Protease</keyword>
<dbReference type="GO" id="GO:0071972">
    <property type="term" value="F:peptidoglycan L,D-transpeptidase activity"/>
    <property type="evidence" value="ECO:0007669"/>
    <property type="project" value="TreeGrafter"/>
</dbReference>
<evidence type="ECO:0000256" key="12">
    <source>
        <dbReference type="ARBA" id="ARBA00023136"/>
    </source>
</evidence>
<evidence type="ECO:0000256" key="5">
    <source>
        <dbReference type="ARBA" id="ARBA00022645"/>
    </source>
</evidence>
<dbReference type="Proteomes" id="UP000322080">
    <property type="component" value="Unassembled WGS sequence"/>
</dbReference>
<dbReference type="InterPro" id="IPR050515">
    <property type="entry name" value="Beta-lactam/transpept"/>
</dbReference>
<feature type="domain" description="Penicillin-binding protein dimerisation" evidence="16">
    <location>
        <begin position="63"/>
        <end position="236"/>
    </location>
</feature>
<dbReference type="InterPro" id="IPR017790">
    <property type="entry name" value="Penicillin-binding_protein_2"/>
</dbReference>
<keyword evidence="9" id="KW-0133">Cell shape</keyword>
<dbReference type="InterPro" id="IPR001460">
    <property type="entry name" value="PCN-bd_Tpept"/>
</dbReference>
<gene>
    <name evidence="17" type="primary">mrdA</name>
    <name evidence="17" type="ORF">FVF75_12920</name>
</gene>
<evidence type="ECO:0000313" key="18">
    <source>
        <dbReference type="Proteomes" id="UP000322080"/>
    </source>
</evidence>
<evidence type="ECO:0000256" key="6">
    <source>
        <dbReference type="ARBA" id="ARBA00022670"/>
    </source>
</evidence>
<dbReference type="EC" id="3.4.16.4" evidence="17"/>
<dbReference type="Gene3D" id="3.30.1390.30">
    <property type="entry name" value="Penicillin-binding protein 2a, domain 3"/>
    <property type="match status" value="1"/>
</dbReference>
<keyword evidence="11 14" id="KW-1133">Transmembrane helix</keyword>
<protein>
    <submittedName>
        <fullName evidence="17">Penicillin-binding protein 2</fullName>
        <ecNumber evidence="17">3.4.16.4</ecNumber>
    </submittedName>
</protein>
<sequence length="647" mass="70169">MKRSPADTEKSSRTITRRGLLLGGAQLAFGAVLVGRLRYMQVREADAYRMLSEQNRINIRLLPPARGLIFDRKGVLLAGNEQNYSIVIVREDAGDPEEVLDRLGKLIWLTPEDKARVIADMKRLSPFVPVTVAERVSWEDVSEVAVNAPALPGISPELGLSRHYPLGSDFAHVVGYVGPVSDYDLNRIDDKDPLLQIPRFQIGKTGVEAKLEKTLRGSAGTTHVEVNAVGRVMRELDRQEGEPGGNVQLTVNHALQNFCEARLAGESAAAVVMDSRTGDLLALASAPSFDPNKFVRGISGPDYKALLEDPYRPLANKTAQGIYPPGSTYKMVTALAALEAGVITLDDTVTCRGFVELGQRRFHCWRRGGHGQVNLIRSLSESCDVFYYEIAQEVGIERISDMARRLGLGQRYDLPLSGVAEGLVPDKDWKRRAREAEWMIGDTLNATIGQGFVLASPLQLAVMTARLASGNAIEPRLVRAIDGVEQPVAGRTPLDIDPAHLVSVRQGMYEVVNAARGTAGSSRVVAEGLRMSGKTGTSQVRNITAAERAAGVTSNDDLPWERRDHALFVCYAPHDAPEIAVSVVVEHGGGGSTAAAPIGRDILLAAIYDGVPPLDAYPPSQRGTIRTRLEALNLRPPQAPSQGRERA</sequence>
<dbReference type="Gene3D" id="3.90.1310.10">
    <property type="entry name" value="Penicillin-binding protein 2a (Domain 2)"/>
    <property type="match status" value="1"/>
</dbReference>
<keyword evidence="13" id="KW-0961">Cell wall biogenesis/degradation</keyword>
<evidence type="ECO:0000256" key="3">
    <source>
        <dbReference type="ARBA" id="ARBA00022475"/>
    </source>
</evidence>
<comment type="caution">
    <text evidence="17">The sequence shown here is derived from an EMBL/GenBank/DDBJ whole genome shotgun (WGS) entry which is preliminary data.</text>
</comment>
<dbReference type="Pfam" id="PF03717">
    <property type="entry name" value="PBP_dimer"/>
    <property type="match status" value="1"/>
</dbReference>
<name>A0A5D0RG13_9RHOB</name>
<keyword evidence="18" id="KW-1185">Reference proteome</keyword>
<evidence type="ECO:0000256" key="13">
    <source>
        <dbReference type="ARBA" id="ARBA00023316"/>
    </source>
</evidence>
<dbReference type="Gene3D" id="3.40.710.10">
    <property type="entry name" value="DD-peptidase/beta-lactamase superfamily"/>
    <property type="match status" value="1"/>
</dbReference>
<keyword evidence="8 17" id="KW-0378">Hydrolase</keyword>
<dbReference type="InterPro" id="IPR036138">
    <property type="entry name" value="PBP_dimer_sf"/>
</dbReference>
<dbReference type="SUPFAM" id="SSF56601">
    <property type="entry name" value="beta-lactamase/transpeptidase-like"/>
    <property type="match status" value="1"/>
</dbReference>
<proteinExistence type="predicted"/>
<feature type="transmembrane region" description="Helical" evidence="14">
    <location>
        <begin position="20"/>
        <end position="39"/>
    </location>
</feature>
<keyword evidence="3" id="KW-1003">Cell membrane</keyword>
<keyword evidence="4" id="KW-0997">Cell inner membrane</keyword>
<evidence type="ECO:0000256" key="14">
    <source>
        <dbReference type="SAM" id="Phobius"/>
    </source>
</evidence>
<reference evidence="17 18" key="1">
    <citation type="submission" date="2019-08" db="EMBL/GenBank/DDBJ databases">
        <title>Identification of a novel species of the genus Boseongicola.</title>
        <authorList>
            <person name="Zhang X.-Q."/>
        </authorList>
    </citation>
    <scope>NUCLEOTIDE SEQUENCE [LARGE SCALE GENOMIC DNA]</scope>
    <source>
        <strain evidence="17 18">HY14</strain>
    </source>
</reference>
<evidence type="ECO:0000256" key="1">
    <source>
        <dbReference type="ARBA" id="ARBA00004167"/>
    </source>
</evidence>
<evidence type="ECO:0000256" key="9">
    <source>
        <dbReference type="ARBA" id="ARBA00022960"/>
    </source>
</evidence>
<dbReference type="FunFam" id="3.40.710.10:FF:000024">
    <property type="entry name" value="Penicillin-binding protein 2"/>
    <property type="match status" value="1"/>
</dbReference>
<dbReference type="AlphaFoldDB" id="A0A5D0RG13"/>
<dbReference type="RefSeq" id="WP_148378644.1">
    <property type="nucleotide sequence ID" value="NZ_VSIY01000013.1"/>
</dbReference>
<dbReference type="PANTHER" id="PTHR30627">
    <property type="entry name" value="PEPTIDOGLYCAN D,D-TRANSPEPTIDASE"/>
    <property type="match status" value="1"/>
</dbReference>
<dbReference type="GO" id="GO:0006508">
    <property type="term" value="P:proteolysis"/>
    <property type="evidence" value="ECO:0007669"/>
    <property type="project" value="UniProtKB-KW"/>
</dbReference>
<keyword evidence="5 17" id="KW-0121">Carboxypeptidase</keyword>
<comment type="subcellular location">
    <subcellularLocation>
        <location evidence="2">Cell membrane</location>
    </subcellularLocation>
    <subcellularLocation>
        <location evidence="1">Membrane</location>
        <topology evidence="1">Single-pass membrane protein</topology>
    </subcellularLocation>
</comment>
<feature type="domain" description="Penicillin-binding protein transpeptidase" evidence="15">
    <location>
        <begin position="269"/>
        <end position="603"/>
    </location>
</feature>
<dbReference type="Pfam" id="PF00905">
    <property type="entry name" value="Transpeptidase"/>
    <property type="match status" value="1"/>
</dbReference>
<evidence type="ECO:0000256" key="7">
    <source>
        <dbReference type="ARBA" id="ARBA00022692"/>
    </source>
</evidence>
<dbReference type="SUPFAM" id="SSF56519">
    <property type="entry name" value="Penicillin binding protein dimerisation domain"/>
    <property type="match status" value="1"/>
</dbReference>